<protein>
    <recommendedName>
        <fullName evidence="3">Alpha/beta hydrolase</fullName>
    </recommendedName>
</protein>
<dbReference type="RefSeq" id="WP_367781085.1">
    <property type="nucleotide sequence ID" value="NZ_JBFMIA010000322.1"/>
</dbReference>
<accession>A0ABV3Q8F8</accession>
<gene>
    <name evidence="1" type="ORF">AB1471_18025</name>
</gene>
<proteinExistence type="predicted"/>
<evidence type="ECO:0000313" key="1">
    <source>
        <dbReference type="EMBL" id="MEW9503624.1"/>
    </source>
</evidence>
<evidence type="ECO:0000313" key="2">
    <source>
        <dbReference type="Proteomes" id="UP001556040"/>
    </source>
</evidence>
<dbReference type="Gene3D" id="3.40.50.1820">
    <property type="entry name" value="alpha/beta hydrolase"/>
    <property type="match status" value="1"/>
</dbReference>
<evidence type="ECO:0008006" key="3">
    <source>
        <dbReference type="Google" id="ProtNLM"/>
    </source>
</evidence>
<dbReference type="SUPFAM" id="SSF53474">
    <property type="entry name" value="alpha/beta-Hydrolases"/>
    <property type="match status" value="1"/>
</dbReference>
<dbReference type="EMBL" id="JBFMIA010000322">
    <property type="protein sequence ID" value="MEW9503624.1"/>
    <property type="molecule type" value="Genomic_DNA"/>
</dbReference>
<keyword evidence="2" id="KW-1185">Reference proteome</keyword>
<dbReference type="InterPro" id="IPR029058">
    <property type="entry name" value="AB_hydrolase_fold"/>
</dbReference>
<organism evidence="1 2">
    <name type="scientific">Jeotgalibacillus marinus</name>
    <dbReference type="NCBI Taxonomy" id="86667"/>
    <lineage>
        <taxon>Bacteria</taxon>
        <taxon>Bacillati</taxon>
        <taxon>Bacillota</taxon>
        <taxon>Bacilli</taxon>
        <taxon>Bacillales</taxon>
        <taxon>Caryophanaceae</taxon>
        <taxon>Jeotgalibacillus</taxon>
    </lineage>
</organism>
<feature type="non-terminal residue" evidence="1">
    <location>
        <position position="1"/>
    </location>
</feature>
<name>A0ABV3Q8F8_9BACL</name>
<comment type="caution">
    <text evidence="1">The sequence shown here is derived from an EMBL/GenBank/DDBJ whole genome shotgun (WGS) entry which is preliminary data.</text>
</comment>
<feature type="non-terminal residue" evidence="1">
    <location>
        <position position="76"/>
    </location>
</feature>
<dbReference type="Proteomes" id="UP001556040">
    <property type="component" value="Unassembled WGS sequence"/>
</dbReference>
<sequence length="76" mass="8396">LEQWAHDARAVMDAVGSQRTAVFALAPTALEAVVFATTYPDRVAALVVVNGMARMLWAPDFPLGVSREFMETFRRV</sequence>
<reference evidence="1 2" key="1">
    <citation type="journal article" date="1979" name="Int. J. Syst. Evol. Microbiol.">
        <title>Bacillus globisporus subsp. marinus subsp. nov.</title>
        <authorList>
            <person name="Liu H."/>
        </authorList>
    </citation>
    <scope>NUCLEOTIDE SEQUENCE [LARGE SCALE GENOMIC DNA]</scope>
    <source>
        <strain evidence="1 2">DSM 1297</strain>
    </source>
</reference>